<keyword evidence="6" id="KW-1185">Reference proteome</keyword>
<evidence type="ECO:0000256" key="2">
    <source>
        <dbReference type="ARBA" id="ARBA00022729"/>
    </source>
</evidence>
<dbReference type="RefSeq" id="WP_090604001.1">
    <property type="nucleotide sequence ID" value="NZ_FNZR01000002.1"/>
</dbReference>
<organism evidence="5 6">
    <name type="scientific">Parapedobacter koreensis</name>
    <dbReference type="NCBI Taxonomy" id="332977"/>
    <lineage>
        <taxon>Bacteria</taxon>
        <taxon>Pseudomonadati</taxon>
        <taxon>Bacteroidota</taxon>
        <taxon>Sphingobacteriia</taxon>
        <taxon>Sphingobacteriales</taxon>
        <taxon>Sphingobacteriaceae</taxon>
        <taxon>Parapedobacter</taxon>
    </lineage>
</organism>
<dbReference type="PROSITE" id="PS51257">
    <property type="entry name" value="PROKAR_LIPOPROTEIN"/>
    <property type="match status" value="1"/>
</dbReference>
<accession>A0A1H7JRC0</accession>
<dbReference type="Proteomes" id="UP000198916">
    <property type="component" value="Unassembled WGS sequence"/>
</dbReference>
<dbReference type="Gene3D" id="1.20.1420.20">
    <property type="entry name" value="M75 peptidase, HXXE motif"/>
    <property type="match status" value="1"/>
</dbReference>
<feature type="signal peptide" evidence="3">
    <location>
        <begin position="1"/>
        <end position="24"/>
    </location>
</feature>
<name>A0A1H7JRC0_9SPHI</name>
<dbReference type="Pfam" id="PF09375">
    <property type="entry name" value="Peptidase_M75"/>
    <property type="match status" value="1"/>
</dbReference>
<feature type="domain" description="Imelysin-like" evidence="4">
    <location>
        <begin position="53"/>
        <end position="340"/>
    </location>
</feature>
<keyword evidence="2 3" id="KW-0732">Signal</keyword>
<dbReference type="OrthoDB" id="9764688at2"/>
<evidence type="ECO:0000256" key="1">
    <source>
        <dbReference type="ARBA" id="ARBA00004196"/>
    </source>
</evidence>
<evidence type="ECO:0000259" key="4">
    <source>
        <dbReference type="Pfam" id="PF09375"/>
    </source>
</evidence>
<reference evidence="6" key="1">
    <citation type="submission" date="2016-10" db="EMBL/GenBank/DDBJ databases">
        <authorList>
            <person name="Varghese N."/>
            <person name="Submissions S."/>
        </authorList>
    </citation>
    <scope>NUCLEOTIDE SEQUENCE [LARGE SCALE GENOMIC DNA]</scope>
    <source>
        <strain evidence="6">Jip14</strain>
    </source>
</reference>
<dbReference type="InterPro" id="IPR018976">
    <property type="entry name" value="Imelysin-like"/>
</dbReference>
<keyword evidence="5" id="KW-0449">Lipoprotein</keyword>
<dbReference type="InterPro" id="IPR034982">
    <property type="entry name" value="Imelysin-like_IrpA"/>
</dbReference>
<dbReference type="STRING" id="332977.SAMN05421740_102648"/>
<protein>
    <submittedName>
        <fullName evidence="5">Predicted lipoprotein</fullName>
    </submittedName>
</protein>
<gene>
    <name evidence="5" type="ORF">SAMN05421740_102648</name>
</gene>
<comment type="subcellular location">
    <subcellularLocation>
        <location evidence="1">Cell envelope</location>
    </subcellularLocation>
</comment>
<sequence length="355" mass="38883">MKTKAITFSCLLATVLFITLSCSKDDDGNDGTDDIALQEEILAQVATNVCEDSYIDMHAKAVALNEAITTLNGTTTDANLAAAQAAWRDIRTTWERTESWLFGPIDADEIDPRIDTWPVDFNDLDGILANGDELTEAYIDGLEESLKGFHPIEYLLWGENGNKTAAQFTDREKAYLSALGENLTKLSADVKDTWQNGYTQELANAGRGSSEFATRQEAFLQLVDAMAGICDEVANAKIKEPFDAADPTLEESPFAKNSFTDFKNNITGILLMYQGKFNTDGKGLEDLVRTHNLSLDAEIKANHAAAIAALDAFNVPFGEAITTRQSDIQNAMDKINALATTLEGKLNPFVLQYVR</sequence>
<dbReference type="AlphaFoldDB" id="A0A1H7JRC0"/>
<evidence type="ECO:0000256" key="3">
    <source>
        <dbReference type="SAM" id="SignalP"/>
    </source>
</evidence>
<feature type="chain" id="PRO_5011691605" evidence="3">
    <location>
        <begin position="25"/>
        <end position="355"/>
    </location>
</feature>
<proteinExistence type="predicted"/>
<dbReference type="CDD" id="cd14658">
    <property type="entry name" value="Imelysin-like_IrpA"/>
    <property type="match status" value="1"/>
</dbReference>
<dbReference type="GO" id="GO:0030313">
    <property type="term" value="C:cell envelope"/>
    <property type="evidence" value="ECO:0007669"/>
    <property type="project" value="UniProtKB-SubCell"/>
</dbReference>
<dbReference type="InterPro" id="IPR038352">
    <property type="entry name" value="Imelysin_sf"/>
</dbReference>
<dbReference type="EMBL" id="FNZR01000002">
    <property type="protein sequence ID" value="SEK77072.1"/>
    <property type="molecule type" value="Genomic_DNA"/>
</dbReference>
<evidence type="ECO:0000313" key="6">
    <source>
        <dbReference type="Proteomes" id="UP000198916"/>
    </source>
</evidence>
<evidence type="ECO:0000313" key="5">
    <source>
        <dbReference type="EMBL" id="SEK77072.1"/>
    </source>
</evidence>